<dbReference type="AlphaFoldDB" id="A0AAV7DUQ0"/>
<dbReference type="SUPFAM" id="SSF88697">
    <property type="entry name" value="PUA domain-like"/>
    <property type="match status" value="1"/>
</dbReference>
<keyword evidence="3" id="KW-0808">Transferase</keyword>
<evidence type="ECO:0000256" key="5">
    <source>
        <dbReference type="ARBA" id="ARBA00023242"/>
    </source>
</evidence>
<dbReference type="InterPro" id="IPR001214">
    <property type="entry name" value="SET_dom"/>
</dbReference>
<evidence type="ECO:0000313" key="11">
    <source>
        <dbReference type="Proteomes" id="UP000825729"/>
    </source>
</evidence>
<evidence type="ECO:0000259" key="9">
    <source>
        <dbReference type="PROSITE" id="PS51015"/>
    </source>
</evidence>
<dbReference type="InterPro" id="IPR003105">
    <property type="entry name" value="SRA_YDG"/>
</dbReference>
<feature type="domain" description="SET" evidence="7">
    <location>
        <begin position="445"/>
        <end position="573"/>
    </location>
</feature>
<dbReference type="EMBL" id="JAINDJ010000008">
    <property type="protein sequence ID" value="KAG9440355.1"/>
    <property type="molecule type" value="Genomic_DNA"/>
</dbReference>
<evidence type="ECO:0008006" key="12">
    <source>
        <dbReference type="Google" id="ProtNLM"/>
    </source>
</evidence>
<dbReference type="GO" id="GO:0032259">
    <property type="term" value="P:methylation"/>
    <property type="evidence" value="ECO:0007669"/>
    <property type="project" value="UniProtKB-KW"/>
</dbReference>
<name>A0AAV7DUQ0_ARIFI</name>
<keyword evidence="11" id="KW-1185">Reference proteome</keyword>
<evidence type="ECO:0000256" key="3">
    <source>
        <dbReference type="ARBA" id="ARBA00022679"/>
    </source>
</evidence>
<evidence type="ECO:0000313" key="10">
    <source>
        <dbReference type="EMBL" id="KAG9440355.1"/>
    </source>
</evidence>
<keyword evidence="4" id="KW-0949">S-adenosyl-L-methionine</keyword>
<reference evidence="10 11" key="1">
    <citation type="submission" date="2021-07" db="EMBL/GenBank/DDBJ databases">
        <title>The Aristolochia fimbriata genome: insights into angiosperm evolution, floral development and chemical biosynthesis.</title>
        <authorList>
            <person name="Jiao Y."/>
        </authorList>
    </citation>
    <scope>NUCLEOTIDE SEQUENCE [LARGE SCALE GENOMIC DNA]</scope>
    <source>
        <strain evidence="10">IBCAS-2021</strain>
        <tissue evidence="10">Leaf</tissue>
    </source>
</reference>
<evidence type="ECO:0000256" key="4">
    <source>
        <dbReference type="ARBA" id="ARBA00022691"/>
    </source>
</evidence>
<accession>A0AAV7DUQ0</accession>
<evidence type="ECO:0000259" key="8">
    <source>
        <dbReference type="PROSITE" id="PS50868"/>
    </source>
</evidence>
<dbReference type="GO" id="GO:0042054">
    <property type="term" value="F:histone methyltransferase activity"/>
    <property type="evidence" value="ECO:0007669"/>
    <property type="project" value="TreeGrafter"/>
</dbReference>
<feature type="domain" description="Post-SET" evidence="8">
    <location>
        <begin position="587"/>
        <end position="599"/>
    </location>
</feature>
<dbReference type="PROSITE" id="PS50280">
    <property type="entry name" value="SET"/>
    <property type="match status" value="1"/>
</dbReference>
<comment type="caution">
    <text evidence="10">The sequence shown here is derived from an EMBL/GenBank/DDBJ whole genome shotgun (WGS) entry which is preliminary data.</text>
</comment>
<dbReference type="InterPro" id="IPR003616">
    <property type="entry name" value="Post-SET_dom"/>
</dbReference>
<dbReference type="PANTHER" id="PTHR45660">
    <property type="entry name" value="HISTONE-LYSINE N-METHYLTRANSFERASE SETMAR"/>
    <property type="match status" value="1"/>
</dbReference>
<dbReference type="InterPro" id="IPR015947">
    <property type="entry name" value="PUA-like_sf"/>
</dbReference>
<proteinExistence type="predicted"/>
<dbReference type="SUPFAM" id="SSF82199">
    <property type="entry name" value="SET domain"/>
    <property type="match status" value="1"/>
</dbReference>
<organism evidence="10 11">
    <name type="scientific">Aristolochia fimbriata</name>
    <name type="common">White veined hardy Dutchman's pipe vine</name>
    <dbReference type="NCBI Taxonomy" id="158543"/>
    <lineage>
        <taxon>Eukaryota</taxon>
        <taxon>Viridiplantae</taxon>
        <taxon>Streptophyta</taxon>
        <taxon>Embryophyta</taxon>
        <taxon>Tracheophyta</taxon>
        <taxon>Spermatophyta</taxon>
        <taxon>Magnoliopsida</taxon>
        <taxon>Magnoliidae</taxon>
        <taxon>Piperales</taxon>
        <taxon>Aristolochiaceae</taxon>
        <taxon>Aristolochia</taxon>
    </lineage>
</organism>
<dbReference type="Pfam" id="PF00856">
    <property type="entry name" value="SET"/>
    <property type="match status" value="1"/>
</dbReference>
<keyword evidence="2" id="KW-0489">Methyltransferase</keyword>
<dbReference type="SMART" id="SM00317">
    <property type="entry name" value="SET"/>
    <property type="match status" value="1"/>
</dbReference>
<dbReference type="InterPro" id="IPR051357">
    <property type="entry name" value="H3K9_HMTase_SUVAR3-9"/>
</dbReference>
<dbReference type="GO" id="GO:0003690">
    <property type="term" value="F:double-stranded DNA binding"/>
    <property type="evidence" value="ECO:0007669"/>
    <property type="project" value="TreeGrafter"/>
</dbReference>
<evidence type="ECO:0000259" key="7">
    <source>
        <dbReference type="PROSITE" id="PS50280"/>
    </source>
</evidence>
<dbReference type="PROSITE" id="PS50868">
    <property type="entry name" value="POST_SET"/>
    <property type="match status" value="1"/>
</dbReference>
<dbReference type="Gene3D" id="2.30.280.10">
    <property type="entry name" value="SRA-YDG"/>
    <property type="match status" value="1"/>
</dbReference>
<feature type="domain" description="YDG" evidence="9">
    <location>
        <begin position="100"/>
        <end position="256"/>
    </location>
</feature>
<evidence type="ECO:0000256" key="1">
    <source>
        <dbReference type="ARBA" id="ARBA00004286"/>
    </source>
</evidence>
<comment type="subcellular location">
    <subcellularLocation>
        <location evidence="1">Chromosome</location>
    </subcellularLocation>
    <subcellularLocation>
        <location evidence="6">Nucleus</location>
    </subcellularLocation>
</comment>
<evidence type="ECO:0000256" key="6">
    <source>
        <dbReference type="PROSITE-ProRule" id="PRU00358"/>
    </source>
</evidence>
<dbReference type="InterPro" id="IPR036987">
    <property type="entry name" value="SRA-YDG_sf"/>
</dbReference>
<dbReference type="SMART" id="SM00466">
    <property type="entry name" value="SRA"/>
    <property type="match status" value="1"/>
</dbReference>
<evidence type="ECO:0000256" key="2">
    <source>
        <dbReference type="ARBA" id="ARBA00022603"/>
    </source>
</evidence>
<sequence length="601" mass="68659">METNKRTMEYRFLESRSEGGAIRKATWPMPAEEYASAKVEETLKVYNDYFRHFVEEEELRCRGLSLKDKLNFRKRVKRPDLKAISKMKQSNSILYPKRIGSLEGINVGFQFFSRAEMVVVGLHSHWMNGIDFLAASCEYKHYRFPFAISIVMSGEYSDDIDNLEEVIYTGEGGNNFLRKDRQHCDQTLTRGNLALKNSMEQQIPVRVTRGNVSTLSNPGASNSRKVYTYDGLYRIAEYWEEQGQSRFTILRYRLKRLPGQPPLTTRQVHFARESGSKRLQKTNRHQLIRRLKHRFRPLNSSAKPTVAFPARAVRYPSPDQAQNPETLPKPIWSPFRLSGASSSRKILKVSPTPTRLPGTVMEDISEQREKIPIPATNLIDEPPIRPTGFRYCNSLRIHKDVELPNVASLRNCDHQTKYASPSVTGINFSYEHEQCDINGYHKLLYQLEVFRTPKKQWAVRSLDPIPAGTTVCECTGELKRTGGLTTLGRCNFVIGIDWLKAQEGSDGSNRLVPRFCIDARKVGNVARFINPSCRPNVFLQLVLGSDIHGKLARIFVIAANDIAPLKELTYDSSFAVGSFLGHDGRIRRRPCYCGEPDCRWL</sequence>
<dbReference type="Proteomes" id="UP000825729">
    <property type="component" value="Unassembled WGS sequence"/>
</dbReference>
<keyword evidence="5 6" id="KW-0539">Nucleus</keyword>
<protein>
    <recommendedName>
        <fullName evidence="12">YDG domain-containing protein</fullName>
    </recommendedName>
</protein>
<dbReference type="GO" id="GO:0005634">
    <property type="term" value="C:nucleus"/>
    <property type="evidence" value="ECO:0007669"/>
    <property type="project" value="UniProtKB-SubCell"/>
</dbReference>
<gene>
    <name evidence="10" type="ORF">H6P81_020520</name>
</gene>
<dbReference type="InterPro" id="IPR046341">
    <property type="entry name" value="SET_dom_sf"/>
</dbReference>
<dbReference type="PANTHER" id="PTHR45660:SF94">
    <property type="entry name" value="HISTONE-LYSINE N-METHYLTRANSFERASE, H3 LYSINE-9 SPECIFIC SUVH4"/>
    <property type="match status" value="1"/>
</dbReference>
<dbReference type="GO" id="GO:0005694">
    <property type="term" value="C:chromosome"/>
    <property type="evidence" value="ECO:0007669"/>
    <property type="project" value="UniProtKB-SubCell"/>
</dbReference>
<dbReference type="Gene3D" id="2.170.270.10">
    <property type="entry name" value="SET domain"/>
    <property type="match status" value="1"/>
</dbReference>
<dbReference type="PROSITE" id="PS51015">
    <property type="entry name" value="YDG"/>
    <property type="match status" value="1"/>
</dbReference>
<dbReference type="Pfam" id="PF02182">
    <property type="entry name" value="SAD_SRA"/>
    <property type="match status" value="1"/>
</dbReference>